<reference evidence="2 3" key="1">
    <citation type="submission" date="2019-03" db="EMBL/GenBank/DDBJ databases">
        <title>Genomic Encyclopedia of Type Strains, Phase IV (KMG-IV): sequencing the most valuable type-strain genomes for metagenomic binning, comparative biology and taxonomic classification.</title>
        <authorList>
            <person name="Goeker M."/>
        </authorList>
    </citation>
    <scope>NUCLEOTIDE SEQUENCE [LARGE SCALE GENOMIC DNA]</scope>
    <source>
        <strain evidence="2 3">DSM 46770</strain>
    </source>
</reference>
<comment type="caution">
    <text evidence="2">The sequence shown here is derived from an EMBL/GenBank/DDBJ whole genome shotgun (WGS) entry which is preliminary data.</text>
</comment>
<protein>
    <submittedName>
        <fullName evidence="2">Uncharacterized protein</fullName>
    </submittedName>
</protein>
<gene>
    <name evidence="2" type="ORF">EV190_102160</name>
</gene>
<sequence length="160" mass="17014">METHPRMQTFVLLAALGGVLPSLLKLSSQISGWQLARTRHLNKKGSRRRRPALRDHCDVVPLLVGGAFHSGLGALAGYVLTVTDQITTPLIAFVAGVSARSIFQQVASVRINLFDTAPAETGEPALVRTPDGLGISPLEPGAAVEDRSVAAEGEELERGR</sequence>
<evidence type="ECO:0000313" key="2">
    <source>
        <dbReference type="EMBL" id="TDQ54326.1"/>
    </source>
</evidence>
<dbReference type="AlphaFoldDB" id="A0A4R6VC55"/>
<name>A0A4R6VC55_9ACTN</name>
<dbReference type="OrthoDB" id="9844885at2"/>
<proteinExistence type="predicted"/>
<keyword evidence="3" id="KW-1185">Reference proteome</keyword>
<accession>A0A4R6VC55</accession>
<organism evidence="2 3">
    <name type="scientific">Actinorugispora endophytica</name>
    <dbReference type="NCBI Taxonomy" id="1605990"/>
    <lineage>
        <taxon>Bacteria</taxon>
        <taxon>Bacillati</taxon>
        <taxon>Actinomycetota</taxon>
        <taxon>Actinomycetes</taxon>
        <taxon>Streptosporangiales</taxon>
        <taxon>Nocardiopsidaceae</taxon>
        <taxon>Actinorugispora</taxon>
    </lineage>
</organism>
<dbReference type="EMBL" id="SNYN01000002">
    <property type="protein sequence ID" value="TDQ54326.1"/>
    <property type="molecule type" value="Genomic_DNA"/>
</dbReference>
<dbReference type="Proteomes" id="UP000295281">
    <property type="component" value="Unassembled WGS sequence"/>
</dbReference>
<feature type="region of interest" description="Disordered" evidence="1">
    <location>
        <begin position="137"/>
        <end position="160"/>
    </location>
</feature>
<evidence type="ECO:0000313" key="3">
    <source>
        <dbReference type="Proteomes" id="UP000295281"/>
    </source>
</evidence>
<evidence type="ECO:0000256" key="1">
    <source>
        <dbReference type="SAM" id="MobiDB-lite"/>
    </source>
</evidence>
<dbReference type="RefSeq" id="WP_133740317.1">
    <property type="nucleotide sequence ID" value="NZ_SNYN01000002.1"/>
</dbReference>